<dbReference type="InterPro" id="IPR013766">
    <property type="entry name" value="Thioredoxin_domain"/>
</dbReference>
<reference evidence="2" key="1">
    <citation type="submission" date="2022-04" db="EMBL/GenBank/DDBJ databases">
        <title>Mucilaginibacter sp. RS28 isolated from freshwater.</title>
        <authorList>
            <person name="Ko S.-R."/>
        </authorList>
    </citation>
    <scope>NUCLEOTIDE SEQUENCE</scope>
    <source>
        <strain evidence="2">RS28</strain>
    </source>
</reference>
<dbReference type="InterPro" id="IPR050553">
    <property type="entry name" value="Thioredoxin_ResA/DsbE_sf"/>
</dbReference>
<dbReference type="InterPro" id="IPR036249">
    <property type="entry name" value="Thioredoxin-like_sf"/>
</dbReference>
<dbReference type="InterPro" id="IPR000866">
    <property type="entry name" value="AhpC/TSA"/>
</dbReference>
<dbReference type="PANTHER" id="PTHR42852">
    <property type="entry name" value="THIOL:DISULFIDE INTERCHANGE PROTEIN DSBE"/>
    <property type="match status" value="1"/>
</dbReference>
<keyword evidence="3" id="KW-1185">Reference proteome</keyword>
<feature type="domain" description="Thioredoxin" evidence="1">
    <location>
        <begin position="495"/>
        <end position="652"/>
    </location>
</feature>
<protein>
    <submittedName>
        <fullName evidence="2">TlpA family protein disulfide reductase</fullName>
    </submittedName>
</protein>
<dbReference type="PANTHER" id="PTHR42852:SF17">
    <property type="entry name" value="THIOREDOXIN-LIKE PROTEIN HI_1115"/>
    <property type="match status" value="1"/>
</dbReference>
<dbReference type="Pfam" id="PF00578">
    <property type="entry name" value="AhpC-TSA"/>
    <property type="match status" value="1"/>
</dbReference>
<dbReference type="GO" id="GO:0016491">
    <property type="term" value="F:oxidoreductase activity"/>
    <property type="evidence" value="ECO:0007669"/>
    <property type="project" value="InterPro"/>
</dbReference>
<accession>A0A9X1X0M1</accession>
<dbReference type="Gene3D" id="3.40.30.10">
    <property type="entry name" value="Glutaredoxin"/>
    <property type="match status" value="1"/>
</dbReference>
<sequence>MLSFTCASAQVNSNRLSVTPKKPVPGKPVELVYDVKLGKLDQSKPIKAAFYQFSNYEWHTDTALMQKQGENAKASFNLLPAASFAAVKFYQGSFHSQEAADNNNKKGFPILITDSKGKTLPGGALAQALFKLPGYNGGVPDYFASKSPMLSADSLSLLLNEELKQKGSTPTKFLNKYLALQRAIKGDKFKADAPAMIDKLLEDKNLDEDNLMELQRVAQFELKDATRGAAIQNLILTKYPKGSFARFQAYRDATQNVKSNEKVIANSELFLKKFPISEWRQHPTNQDFIYYSLYRNLATAYFDSGDFEALQRLRPDWDFKTENEVYRWNIERAYMLKSVPVAKLQSLADSLYKDLLVKVNDKSYLTDFDSYAAAKENAFAQLKNRTENEINIHYQNGDYKGALTYYELLRPQERFANADINALHLDLLDKTGQKQMIQPLLENSLRNNAVTPEMFDRLKQLYTAQHGNAEGYDNYLASLKSADKLSELQASVRAHMTKVNVDSFDMEDMNGNMVHSSNWGDKIVVIDFWATWCRPCIAAFPGMQMLVDKYAKDPTVDFYFVGTMQFGDYKQKVKDFMKREGWRFKVLHDNVNPKTGEQNQVFSGYAKLFSSSGIPRKIIIKNGVMRYTTEGYSGSPSELVDEISYAIELLKAEK</sequence>
<name>A0A9X1X0M1_9SPHI</name>
<dbReference type="Proteomes" id="UP001139450">
    <property type="component" value="Unassembled WGS sequence"/>
</dbReference>
<evidence type="ECO:0000259" key="1">
    <source>
        <dbReference type="PROSITE" id="PS51352"/>
    </source>
</evidence>
<dbReference type="GO" id="GO:0016209">
    <property type="term" value="F:antioxidant activity"/>
    <property type="evidence" value="ECO:0007669"/>
    <property type="project" value="InterPro"/>
</dbReference>
<evidence type="ECO:0000313" key="3">
    <source>
        <dbReference type="Proteomes" id="UP001139450"/>
    </source>
</evidence>
<proteinExistence type="predicted"/>
<evidence type="ECO:0000313" key="2">
    <source>
        <dbReference type="EMBL" id="MCJ8208853.1"/>
    </source>
</evidence>
<comment type="caution">
    <text evidence="2">The sequence shown here is derived from an EMBL/GenBank/DDBJ whole genome shotgun (WGS) entry which is preliminary data.</text>
</comment>
<dbReference type="SUPFAM" id="SSF52833">
    <property type="entry name" value="Thioredoxin-like"/>
    <property type="match status" value="1"/>
</dbReference>
<dbReference type="AlphaFoldDB" id="A0A9X1X0M1"/>
<dbReference type="EMBL" id="JALJEJ010000002">
    <property type="protein sequence ID" value="MCJ8208853.1"/>
    <property type="molecule type" value="Genomic_DNA"/>
</dbReference>
<dbReference type="RefSeq" id="WP_245128689.1">
    <property type="nucleotide sequence ID" value="NZ_JALJEJ010000002.1"/>
</dbReference>
<dbReference type="PROSITE" id="PS51352">
    <property type="entry name" value="THIOREDOXIN_2"/>
    <property type="match status" value="1"/>
</dbReference>
<gene>
    <name evidence="2" type="ORF">MUY27_03980</name>
</gene>
<organism evidence="2 3">
    <name type="scientific">Mucilaginibacter straminoryzae</name>
    <dbReference type="NCBI Taxonomy" id="2932774"/>
    <lineage>
        <taxon>Bacteria</taxon>
        <taxon>Pseudomonadati</taxon>
        <taxon>Bacteroidota</taxon>
        <taxon>Sphingobacteriia</taxon>
        <taxon>Sphingobacteriales</taxon>
        <taxon>Sphingobacteriaceae</taxon>
        <taxon>Mucilaginibacter</taxon>
    </lineage>
</organism>
<dbReference type="CDD" id="cd02966">
    <property type="entry name" value="TlpA_like_family"/>
    <property type="match status" value="1"/>
</dbReference>